<comment type="caution">
    <text evidence="2">The sequence shown here is derived from an EMBL/GenBank/DDBJ whole genome shotgun (WGS) entry which is preliminary data.</text>
</comment>
<dbReference type="OrthoDB" id="3440316at2759"/>
<reference evidence="2" key="1">
    <citation type="submission" date="2022-11" db="EMBL/GenBank/DDBJ databases">
        <authorList>
            <person name="Petersen C."/>
        </authorList>
    </citation>
    <scope>NUCLEOTIDE SEQUENCE</scope>
    <source>
        <strain evidence="2">IBT 21917</strain>
    </source>
</reference>
<reference evidence="2" key="2">
    <citation type="journal article" date="2023" name="IMA Fungus">
        <title>Comparative genomic study of the Penicillium genus elucidates a diverse pangenome and 15 lateral gene transfer events.</title>
        <authorList>
            <person name="Petersen C."/>
            <person name="Sorensen T."/>
            <person name="Nielsen M.R."/>
            <person name="Sondergaard T.E."/>
            <person name="Sorensen J.L."/>
            <person name="Fitzpatrick D.A."/>
            <person name="Frisvad J.C."/>
            <person name="Nielsen K.L."/>
        </authorList>
    </citation>
    <scope>NUCLEOTIDE SEQUENCE</scope>
    <source>
        <strain evidence="2">IBT 21917</strain>
    </source>
</reference>
<evidence type="ECO:0000313" key="3">
    <source>
        <dbReference type="Proteomes" id="UP001146351"/>
    </source>
</evidence>
<gene>
    <name evidence="2" type="ORF">N7492_002852</name>
</gene>
<keyword evidence="1" id="KW-0732">Signal</keyword>
<accession>A0A9W9IKR9</accession>
<feature type="chain" id="PRO_5040785212" description="Ecp2 effector protein domain-containing protein" evidence="1">
    <location>
        <begin position="21"/>
        <end position="203"/>
    </location>
</feature>
<proteinExistence type="predicted"/>
<evidence type="ECO:0008006" key="4">
    <source>
        <dbReference type="Google" id="ProtNLM"/>
    </source>
</evidence>
<dbReference type="EMBL" id="JAPQKO010000002">
    <property type="protein sequence ID" value="KAJ5179642.1"/>
    <property type="molecule type" value="Genomic_DNA"/>
</dbReference>
<keyword evidence="3" id="KW-1185">Reference proteome</keyword>
<name>A0A9W9IKR9_9EURO</name>
<feature type="signal peptide" evidence="1">
    <location>
        <begin position="1"/>
        <end position="20"/>
    </location>
</feature>
<evidence type="ECO:0000313" key="2">
    <source>
        <dbReference type="EMBL" id="KAJ5179642.1"/>
    </source>
</evidence>
<organism evidence="2 3">
    <name type="scientific">Penicillium capsulatum</name>
    <dbReference type="NCBI Taxonomy" id="69766"/>
    <lineage>
        <taxon>Eukaryota</taxon>
        <taxon>Fungi</taxon>
        <taxon>Dikarya</taxon>
        <taxon>Ascomycota</taxon>
        <taxon>Pezizomycotina</taxon>
        <taxon>Eurotiomycetes</taxon>
        <taxon>Eurotiomycetidae</taxon>
        <taxon>Eurotiales</taxon>
        <taxon>Aspergillaceae</taxon>
        <taxon>Penicillium</taxon>
    </lineage>
</organism>
<evidence type="ECO:0000256" key="1">
    <source>
        <dbReference type="SAM" id="SignalP"/>
    </source>
</evidence>
<dbReference type="AlphaFoldDB" id="A0A9W9IKR9"/>
<dbReference type="Proteomes" id="UP001146351">
    <property type="component" value="Unassembled WGS sequence"/>
</dbReference>
<protein>
    <recommendedName>
        <fullName evidence="4">Ecp2 effector protein domain-containing protein</fullName>
    </recommendedName>
</protein>
<sequence length="203" mass="22286">MHLFPVIAILTLATTSGTMAVPFVDLARRQVPDILVAALSGYSSAEFKSIFGVKDPGCENYFQDDPKHVHKAAGKGNAKYAYSVCYVPGDTKWREAESNVTLCLADKLFNQKGTKCVSVKGSDCEDGYNGRIQNAQYSWLTDDLPTQDQASSMISVIRGFVGYHDFRSDRDGDSVYTPVFSLIGESGENILSLWVNYIGEPDC</sequence>